<feature type="active site" description="Nucleophile" evidence="5">
    <location>
        <position position="371"/>
    </location>
</feature>
<name>A0ABQ4PWW0_9PROT</name>
<dbReference type="InterPro" id="IPR049560">
    <property type="entry name" value="MeTrfase_RsmB-F_NOP2_cat"/>
</dbReference>
<comment type="caution">
    <text evidence="7">The sequence shown here is derived from an EMBL/GenBank/DDBJ whole genome shotgun (WGS) entry which is preliminary data.</text>
</comment>
<reference evidence="7" key="1">
    <citation type="submission" date="2021-05" db="EMBL/GenBank/DDBJ databases">
        <authorList>
            <person name="Tanabe Y."/>
        </authorList>
    </citation>
    <scope>NUCLEOTIDE SEQUENCE</scope>
    <source>
        <strain evidence="7">BOTRYCO-1</strain>
    </source>
</reference>
<evidence type="ECO:0000313" key="8">
    <source>
        <dbReference type="Proteomes" id="UP001161064"/>
    </source>
</evidence>
<keyword evidence="4 5" id="KW-0694">RNA-binding</keyword>
<comment type="similarity">
    <text evidence="5">Belongs to the class I-like SAM-binding methyltransferase superfamily. RsmB/NOP family.</text>
</comment>
<gene>
    <name evidence="7" type="ORF">PsB1_1716</name>
</gene>
<dbReference type="SUPFAM" id="SSF53335">
    <property type="entry name" value="S-adenosyl-L-methionine-dependent methyltransferases"/>
    <property type="match status" value="1"/>
</dbReference>
<keyword evidence="3 5" id="KW-0949">S-adenosyl-L-methionine</keyword>
<dbReference type="Gene3D" id="3.40.50.150">
    <property type="entry name" value="Vaccinia Virus protein VP39"/>
    <property type="match status" value="1"/>
</dbReference>
<dbReference type="RefSeq" id="WP_284360504.1">
    <property type="nucleotide sequence ID" value="NZ_BPFZ01000011.1"/>
</dbReference>
<dbReference type="CDD" id="cd02440">
    <property type="entry name" value="AdoMet_MTases"/>
    <property type="match status" value="1"/>
</dbReference>
<keyword evidence="2 5" id="KW-0808">Transferase</keyword>
<dbReference type="EMBL" id="BPFZ01000011">
    <property type="protein sequence ID" value="GIU67562.1"/>
    <property type="molecule type" value="Genomic_DNA"/>
</dbReference>
<proteinExistence type="inferred from homology"/>
<evidence type="ECO:0000256" key="1">
    <source>
        <dbReference type="ARBA" id="ARBA00022603"/>
    </source>
</evidence>
<dbReference type="InterPro" id="IPR029063">
    <property type="entry name" value="SAM-dependent_MTases_sf"/>
</dbReference>
<organism evidence="7 8">
    <name type="scientific">Candidatus Phycosocius spiralis</name>
    <dbReference type="NCBI Taxonomy" id="2815099"/>
    <lineage>
        <taxon>Bacteria</taxon>
        <taxon>Pseudomonadati</taxon>
        <taxon>Pseudomonadota</taxon>
        <taxon>Alphaproteobacteria</taxon>
        <taxon>Caulobacterales</taxon>
        <taxon>Caulobacterales incertae sedis</taxon>
        <taxon>Candidatus Phycosocius</taxon>
    </lineage>
</organism>
<evidence type="ECO:0000256" key="5">
    <source>
        <dbReference type="PROSITE-ProRule" id="PRU01023"/>
    </source>
</evidence>
<feature type="binding site" evidence="5">
    <location>
        <position position="318"/>
    </location>
    <ligand>
        <name>S-adenosyl-L-methionine</name>
        <dbReference type="ChEBI" id="CHEBI:59789"/>
    </ligand>
</feature>
<dbReference type="InterPro" id="IPR001678">
    <property type="entry name" value="MeTrfase_RsmB-F_NOP2_dom"/>
</dbReference>
<keyword evidence="1 5" id="KW-0489">Methyltransferase</keyword>
<dbReference type="PROSITE" id="PS51686">
    <property type="entry name" value="SAM_MT_RSMB_NOP"/>
    <property type="match status" value="1"/>
</dbReference>
<dbReference type="InterPro" id="IPR023267">
    <property type="entry name" value="RCMT"/>
</dbReference>
<evidence type="ECO:0000313" key="7">
    <source>
        <dbReference type="EMBL" id="GIU67562.1"/>
    </source>
</evidence>
<dbReference type="PANTHER" id="PTHR22807:SF53">
    <property type="entry name" value="RIBOSOMAL RNA SMALL SUBUNIT METHYLTRANSFERASE B-RELATED"/>
    <property type="match status" value="1"/>
</dbReference>
<dbReference type="PRINTS" id="PR02008">
    <property type="entry name" value="RCMTFAMILY"/>
</dbReference>
<feature type="binding site" evidence="5">
    <location>
        <position position="272"/>
    </location>
    <ligand>
        <name>S-adenosyl-L-methionine</name>
        <dbReference type="ChEBI" id="CHEBI:59789"/>
    </ligand>
</feature>
<evidence type="ECO:0000259" key="6">
    <source>
        <dbReference type="PROSITE" id="PS51686"/>
    </source>
</evidence>
<reference evidence="7" key="2">
    <citation type="journal article" date="2023" name="ISME Commun">
        <title>Characterization of a bloom-associated alphaproteobacterial lineage, 'Candidatus Phycosocius': insights into freshwater algal-bacterial interactions.</title>
        <authorList>
            <person name="Tanabe Y."/>
            <person name="Yamaguchi H."/>
            <person name="Yoshida M."/>
            <person name="Kai A."/>
            <person name="Okazaki Y."/>
        </authorList>
    </citation>
    <scope>NUCLEOTIDE SEQUENCE</scope>
    <source>
        <strain evidence="7">BOTRYCO-1</strain>
    </source>
</reference>
<comment type="caution">
    <text evidence="5">Lacks conserved residue(s) required for the propagation of feature annotation.</text>
</comment>
<dbReference type="PANTHER" id="PTHR22807">
    <property type="entry name" value="NOP2 YEAST -RELATED NOL1/NOP2/FMU SUN DOMAIN-CONTAINING"/>
    <property type="match status" value="1"/>
</dbReference>
<dbReference type="Pfam" id="PF01189">
    <property type="entry name" value="Methyltr_RsmB-F"/>
    <property type="match status" value="1"/>
</dbReference>
<keyword evidence="8" id="KW-1185">Reference proteome</keyword>
<accession>A0ABQ4PWW0</accession>
<sequence length="440" mass="47857">MRPGARAQAAIEVLTEVETRKRPPADVLKEWGLHHRFAGSGDRAHIGDIVFGALRWKASSAYRMGTDDPRAWVLGALRWGFGEDSQSLENNAYEETHAYSPLTECERAALEQASLDGAPAYVIGDYPEWLDASLERVFGAERGTEGAALAAPAPLDLRVNRLKARRDKVLVDLLASTQLKERSDALPSASLTELSVDGIRIAWQQGRTFPWAKEEAFVKGGFEVQDEGSQLAARLSGAKPGMQIADVCAGGGGKSLALAALMENKGQLYAYDVDSRRLANAYERLERAGVRNCQVRTPRRDVDVLADLIGLMDIVFVDAPCTGSGTWRRAPDTKWRLRPGALEKRQQEQALALKLGAPLVKPGGRLIYVTCSILPEENEDSVKAFLQANPDFKPIVPSQLVQDGGLKGLLSRCHKAGPGLQMTPLATGTDGFFVCGLERI</sequence>
<evidence type="ECO:0000256" key="2">
    <source>
        <dbReference type="ARBA" id="ARBA00022679"/>
    </source>
</evidence>
<evidence type="ECO:0000256" key="4">
    <source>
        <dbReference type="ARBA" id="ARBA00022884"/>
    </source>
</evidence>
<feature type="domain" description="SAM-dependent MTase RsmB/NOP-type" evidence="6">
    <location>
        <begin position="145"/>
        <end position="440"/>
    </location>
</feature>
<dbReference type="Proteomes" id="UP001161064">
    <property type="component" value="Unassembled WGS sequence"/>
</dbReference>
<evidence type="ECO:0000256" key="3">
    <source>
        <dbReference type="ARBA" id="ARBA00022691"/>
    </source>
</evidence>
<protein>
    <submittedName>
        <fullName evidence="7">MFS transporter</fullName>
    </submittedName>
</protein>